<feature type="region of interest" description="Disordered" evidence="1">
    <location>
        <begin position="1"/>
        <end position="68"/>
    </location>
</feature>
<evidence type="ECO:0000313" key="3">
    <source>
        <dbReference type="Proteomes" id="UP000004994"/>
    </source>
</evidence>
<evidence type="ECO:0000256" key="1">
    <source>
        <dbReference type="SAM" id="MobiDB-lite"/>
    </source>
</evidence>
<reference evidence="2" key="2">
    <citation type="submission" date="2019-01" db="UniProtKB">
        <authorList>
            <consortium name="EnsemblPlants"/>
        </authorList>
    </citation>
    <scope>IDENTIFICATION</scope>
    <source>
        <strain evidence="2">cv. Heinz 1706</strain>
    </source>
</reference>
<dbReference type="Proteomes" id="UP000004994">
    <property type="component" value="Chromosome 9"/>
</dbReference>
<feature type="compositionally biased region" description="Basic residues" evidence="1">
    <location>
        <begin position="1"/>
        <end position="14"/>
    </location>
</feature>
<keyword evidence="3" id="KW-1185">Reference proteome</keyword>
<accession>A0A3Q7HYG2</accession>
<feature type="compositionally biased region" description="Basic and acidic residues" evidence="1">
    <location>
        <begin position="52"/>
        <end position="68"/>
    </location>
</feature>
<proteinExistence type="predicted"/>
<dbReference type="PaxDb" id="4081-Solyc09g014430.1.1"/>
<evidence type="ECO:0000313" key="2">
    <source>
        <dbReference type="EnsemblPlants" id="Solyc09g014430.1.1.1"/>
    </source>
</evidence>
<sequence length="68" mass="8192">MRARSKVHLRKSRKWSNTTHPEATGRYSVPVTSRPYFRTKREKDHKAHRHKLLENKNCDGKDEGWNYN</sequence>
<dbReference type="EnsemblPlants" id="Solyc09g014430.1.1">
    <property type="protein sequence ID" value="Solyc09g014430.1.1.1"/>
    <property type="gene ID" value="Solyc09g014430.1"/>
</dbReference>
<dbReference type="AlphaFoldDB" id="A0A3Q7HYG2"/>
<protein>
    <submittedName>
        <fullName evidence="2">Uncharacterized protein</fullName>
    </submittedName>
</protein>
<dbReference type="InParanoid" id="A0A3Q7HYG2"/>
<name>A0A3Q7HYG2_SOLLC</name>
<reference evidence="2" key="1">
    <citation type="journal article" date="2012" name="Nature">
        <title>The tomato genome sequence provides insights into fleshy fruit evolution.</title>
        <authorList>
            <consortium name="Tomato Genome Consortium"/>
        </authorList>
    </citation>
    <scope>NUCLEOTIDE SEQUENCE [LARGE SCALE GENOMIC DNA]</scope>
    <source>
        <strain evidence="2">cv. Heinz 1706</strain>
    </source>
</reference>
<dbReference type="Gramene" id="Solyc09g014430.1.1">
    <property type="protein sequence ID" value="Solyc09g014430.1.1.1"/>
    <property type="gene ID" value="Solyc09g014430.1"/>
</dbReference>
<organism evidence="2">
    <name type="scientific">Solanum lycopersicum</name>
    <name type="common">Tomato</name>
    <name type="synonym">Lycopersicon esculentum</name>
    <dbReference type="NCBI Taxonomy" id="4081"/>
    <lineage>
        <taxon>Eukaryota</taxon>
        <taxon>Viridiplantae</taxon>
        <taxon>Streptophyta</taxon>
        <taxon>Embryophyta</taxon>
        <taxon>Tracheophyta</taxon>
        <taxon>Spermatophyta</taxon>
        <taxon>Magnoliopsida</taxon>
        <taxon>eudicotyledons</taxon>
        <taxon>Gunneridae</taxon>
        <taxon>Pentapetalae</taxon>
        <taxon>asterids</taxon>
        <taxon>lamiids</taxon>
        <taxon>Solanales</taxon>
        <taxon>Solanaceae</taxon>
        <taxon>Solanoideae</taxon>
        <taxon>Solaneae</taxon>
        <taxon>Solanum</taxon>
        <taxon>Solanum subgen. Lycopersicon</taxon>
    </lineage>
</organism>